<evidence type="ECO:0000256" key="1">
    <source>
        <dbReference type="SAM" id="Phobius"/>
    </source>
</evidence>
<evidence type="ECO:0000313" key="2">
    <source>
        <dbReference type="EMBL" id="XCM37075.1"/>
    </source>
</evidence>
<keyword evidence="1" id="KW-0812">Transmembrane</keyword>
<accession>A0AAU8JF24</accession>
<protein>
    <submittedName>
        <fullName evidence="2">Uncharacterized protein</fullName>
    </submittedName>
</protein>
<sequence length="45" mass="5165">MLRYYSATRPDRVLGLISIIGMFRLCLIADRALGLFAIDGYMVIW</sequence>
<proteinExistence type="predicted"/>
<reference evidence="2" key="1">
    <citation type="submission" date="2024-07" db="EMBL/GenBank/DDBJ databases">
        <authorList>
            <person name="Kim Y.J."/>
            <person name="Jeong J.Y."/>
        </authorList>
    </citation>
    <scope>NUCLEOTIDE SEQUENCE</scope>
    <source>
        <strain evidence="2">GIHE-MW2</strain>
    </source>
</reference>
<name>A0AAU8JF24_9CYAN</name>
<dbReference type="EMBL" id="CP159837">
    <property type="protein sequence ID" value="XCM37075.1"/>
    <property type="molecule type" value="Genomic_DNA"/>
</dbReference>
<organism evidence="2">
    <name type="scientific">Planktothricoides raciborskii GIHE-MW2</name>
    <dbReference type="NCBI Taxonomy" id="2792601"/>
    <lineage>
        <taxon>Bacteria</taxon>
        <taxon>Bacillati</taxon>
        <taxon>Cyanobacteriota</taxon>
        <taxon>Cyanophyceae</taxon>
        <taxon>Oscillatoriophycideae</taxon>
        <taxon>Oscillatoriales</taxon>
        <taxon>Oscillatoriaceae</taxon>
        <taxon>Planktothricoides</taxon>
    </lineage>
</organism>
<gene>
    <name evidence="2" type="ORF">ABWT76_005883</name>
</gene>
<feature type="transmembrane region" description="Helical" evidence="1">
    <location>
        <begin position="12"/>
        <end position="38"/>
    </location>
</feature>
<dbReference type="AlphaFoldDB" id="A0AAU8JF24"/>
<dbReference type="RefSeq" id="WP_156331889.1">
    <property type="nucleotide sequence ID" value="NZ_CP159837.1"/>
</dbReference>
<keyword evidence="1" id="KW-0472">Membrane</keyword>
<keyword evidence="1" id="KW-1133">Transmembrane helix</keyword>